<dbReference type="NCBIfam" id="TIGR00444">
    <property type="entry name" value="mazG"/>
    <property type="match status" value="1"/>
</dbReference>
<accession>A0ABV1RMM6</accession>
<keyword evidence="2" id="KW-0378">Hydrolase</keyword>
<dbReference type="InterPro" id="IPR048015">
    <property type="entry name" value="NTP-PPase_MazG-like_N"/>
</dbReference>
<proteinExistence type="predicted"/>
<dbReference type="InterPro" id="IPR048011">
    <property type="entry name" value="NTP-PPase_MazG-like_C"/>
</dbReference>
<feature type="domain" description="NTP pyrophosphohydrolase MazG-like" evidence="1">
    <location>
        <begin position="31"/>
        <end position="104"/>
    </location>
</feature>
<evidence type="ECO:0000313" key="2">
    <source>
        <dbReference type="EMBL" id="MER2494193.1"/>
    </source>
</evidence>
<evidence type="ECO:0000313" key="3">
    <source>
        <dbReference type="Proteomes" id="UP001467690"/>
    </source>
</evidence>
<evidence type="ECO:0000259" key="1">
    <source>
        <dbReference type="Pfam" id="PF03819"/>
    </source>
</evidence>
<dbReference type="InterPro" id="IPR011551">
    <property type="entry name" value="NTP_PyrPHydrolase_MazG"/>
</dbReference>
<comment type="caution">
    <text evidence="2">The sequence shown here is derived from an EMBL/GenBank/DDBJ whole genome shotgun (WGS) entry which is preliminary data.</text>
</comment>
<dbReference type="GO" id="GO:0047429">
    <property type="term" value="F:nucleoside triphosphate diphosphatase activity"/>
    <property type="evidence" value="ECO:0007669"/>
    <property type="project" value="UniProtKB-EC"/>
</dbReference>
<dbReference type="InterPro" id="IPR004518">
    <property type="entry name" value="MazG-like_dom"/>
</dbReference>
<dbReference type="CDD" id="cd11529">
    <property type="entry name" value="NTP-PPase_MazG_Cterm"/>
    <property type="match status" value="1"/>
</dbReference>
<dbReference type="CDD" id="cd11528">
    <property type="entry name" value="NTP-PPase_MazG_Nterm"/>
    <property type="match status" value="1"/>
</dbReference>
<reference evidence="2 3" key="1">
    <citation type="submission" date="2024-06" db="EMBL/GenBank/DDBJ databases">
        <authorList>
            <person name="Chen R.Y."/>
        </authorList>
    </citation>
    <scope>NUCLEOTIDE SEQUENCE [LARGE SCALE GENOMIC DNA]</scope>
    <source>
        <strain evidence="2 3">D2</strain>
    </source>
</reference>
<dbReference type="EMBL" id="JBELOE010000284">
    <property type="protein sequence ID" value="MER2494193.1"/>
    <property type="molecule type" value="Genomic_DNA"/>
</dbReference>
<dbReference type="Gene3D" id="1.10.287.1080">
    <property type="entry name" value="MazG-like"/>
    <property type="match status" value="2"/>
</dbReference>
<sequence>MQKERYQLNDLLDIMRALRDPDSGCPWDLKQNYQSIVPHTLEEAYEVADAIEQGDFEELKGELGDLLFQVVFYCQLATEENRFDIADVIHTVSEKLVRRHPHVFSNADFSDDAQIKANWEAEKAKERAQKSESEFNSVLDNVPTNLPALTRANKLQKRCATVGFDWPDISGAIDKVKEEIAELEVELAQKDHDAQQKALIAEELGDLMFALVNVNRKLKLDPETILRAANQKFEKRFRKIEILASKKYTDDFAHLSLQQMEALWQQVKSEAKDK</sequence>
<protein>
    <submittedName>
        <fullName evidence="2">Nucleoside triphosphate pyrophosphohydrolase</fullName>
        <ecNumber evidence="2">3.6.1.9</ecNumber>
    </submittedName>
</protein>
<dbReference type="Pfam" id="PF03819">
    <property type="entry name" value="MazG"/>
    <property type="match status" value="1"/>
</dbReference>
<dbReference type="Proteomes" id="UP001467690">
    <property type="component" value="Unassembled WGS sequence"/>
</dbReference>
<dbReference type="SUPFAM" id="SSF101386">
    <property type="entry name" value="all-alpha NTP pyrophosphatases"/>
    <property type="match status" value="2"/>
</dbReference>
<dbReference type="RefSeq" id="WP_350403198.1">
    <property type="nucleotide sequence ID" value="NZ_JBELOE010000284.1"/>
</dbReference>
<keyword evidence="3" id="KW-1185">Reference proteome</keyword>
<organism evidence="2 3">
    <name type="scientific">Catenovulum sediminis</name>
    <dbReference type="NCBI Taxonomy" id="1740262"/>
    <lineage>
        <taxon>Bacteria</taxon>
        <taxon>Pseudomonadati</taxon>
        <taxon>Pseudomonadota</taxon>
        <taxon>Gammaproteobacteria</taxon>
        <taxon>Alteromonadales</taxon>
        <taxon>Alteromonadaceae</taxon>
        <taxon>Catenovulum</taxon>
    </lineage>
</organism>
<dbReference type="NCBIfam" id="NF007113">
    <property type="entry name" value="PRK09562.1"/>
    <property type="match status" value="1"/>
</dbReference>
<dbReference type="PANTHER" id="PTHR30522:SF0">
    <property type="entry name" value="NUCLEOSIDE TRIPHOSPHATE PYROPHOSPHOHYDROLASE"/>
    <property type="match status" value="1"/>
</dbReference>
<dbReference type="PANTHER" id="PTHR30522">
    <property type="entry name" value="NUCLEOSIDE TRIPHOSPHATE PYROPHOSPHOHYDROLASE"/>
    <property type="match status" value="1"/>
</dbReference>
<dbReference type="EC" id="3.6.1.9" evidence="2"/>
<gene>
    <name evidence="2" type="primary">mazG</name>
    <name evidence="2" type="ORF">ABS311_20165</name>
</gene>
<name>A0ABV1RMM6_9ALTE</name>